<keyword evidence="2" id="KW-1133">Transmembrane helix</keyword>
<protein>
    <recommendedName>
        <fullName evidence="5">Major facilitator superfamily (MFS) profile domain-containing protein</fullName>
    </recommendedName>
</protein>
<sequence>MTYNGENTKRDNTYHTTPDKTSDIKENEDETTIQQEREDTADQRKDKGWAWVICGGKYCAFIHLFMFIGIGKSFGLFFVEFLRVYDTSSSLLSGIISVQNLFVSLVSLFTLNVGIRVVGCRPLMIIGGLILCGSYMLNALVPGIAALFIAHGVLYGIGIASTSVLIFIEINNYFERRLGFAFMVSSVGGCVGSFVFPIIIQKLLDTYGLQGALLVISGILLNNVVVGALTRPFFSRKATQKDVQKKTKNNNTCYSSKNGDLTEDDKTKGFSRKVSEDPIAEYSLSVDNVAKYYEPGVSSDGFNDYKSYVKLIATRKRKPRSCSESHNTTVVGVDSTKKTLLPRIDMFGGLGTASSFCSVYSLNVLRQQEIKPDTKTDSKSDIAPESGSCSCYDIIDFRILKNRHLLLLLFMCLVSVAGCGLIVIYIPPFAKDHDISNDKIAILVTLMGVCDLFARFSLAWISDSKRFRRDYILGSCLGITGLAVMFNPLYTNFESFVVFSIIYGSFGSVYFSMAPLLLRDCVGSDRYPTALSLMIQVHGIAFVGFTPLLGLARDLTGSYTLTFYIMGAGILLGSVAVFCEPIFQWLENRRIKL</sequence>
<evidence type="ECO:0000256" key="2">
    <source>
        <dbReference type="SAM" id="Phobius"/>
    </source>
</evidence>
<feature type="transmembrane region" description="Helical" evidence="2">
    <location>
        <begin position="496"/>
        <end position="518"/>
    </location>
</feature>
<feature type="transmembrane region" description="Helical" evidence="2">
    <location>
        <begin position="212"/>
        <end position="234"/>
    </location>
</feature>
<feature type="transmembrane region" description="Helical" evidence="2">
    <location>
        <begin position="147"/>
        <end position="168"/>
    </location>
</feature>
<dbReference type="PANTHER" id="PTHR11360:SF306">
    <property type="entry name" value="RE01051P"/>
    <property type="match status" value="1"/>
</dbReference>
<keyword evidence="2" id="KW-0812">Transmembrane</keyword>
<dbReference type="SUPFAM" id="SSF103473">
    <property type="entry name" value="MFS general substrate transporter"/>
    <property type="match status" value="1"/>
</dbReference>
<feature type="transmembrane region" description="Helical" evidence="2">
    <location>
        <begin position="180"/>
        <end position="200"/>
    </location>
</feature>
<feature type="transmembrane region" description="Helical" evidence="2">
    <location>
        <begin position="123"/>
        <end position="141"/>
    </location>
</feature>
<dbReference type="InterPro" id="IPR011701">
    <property type="entry name" value="MFS"/>
</dbReference>
<comment type="caution">
    <text evidence="3">The sequence shown here is derived from an EMBL/GenBank/DDBJ whole genome shotgun (WGS) entry which is preliminary data.</text>
</comment>
<dbReference type="Proteomes" id="UP000596742">
    <property type="component" value="Unassembled WGS sequence"/>
</dbReference>
<feature type="transmembrane region" description="Helical" evidence="2">
    <location>
        <begin position="440"/>
        <end position="459"/>
    </location>
</feature>
<reference evidence="3" key="1">
    <citation type="submission" date="2018-11" db="EMBL/GenBank/DDBJ databases">
        <authorList>
            <person name="Alioto T."/>
            <person name="Alioto T."/>
        </authorList>
    </citation>
    <scope>NUCLEOTIDE SEQUENCE</scope>
</reference>
<feature type="transmembrane region" description="Helical" evidence="2">
    <location>
        <begin position="405"/>
        <end position="428"/>
    </location>
</feature>
<proteinExistence type="predicted"/>
<feature type="transmembrane region" description="Helical" evidence="2">
    <location>
        <begin position="91"/>
        <end position="111"/>
    </location>
</feature>
<dbReference type="GO" id="GO:0008028">
    <property type="term" value="F:monocarboxylic acid transmembrane transporter activity"/>
    <property type="evidence" value="ECO:0007669"/>
    <property type="project" value="TreeGrafter"/>
</dbReference>
<dbReference type="OrthoDB" id="2213137at2759"/>
<dbReference type="Gene3D" id="1.20.1250.20">
    <property type="entry name" value="MFS general substrate transporter like domains"/>
    <property type="match status" value="2"/>
</dbReference>
<dbReference type="EMBL" id="UYJE01003119">
    <property type="protein sequence ID" value="VDI16707.1"/>
    <property type="molecule type" value="Genomic_DNA"/>
</dbReference>
<evidence type="ECO:0008006" key="5">
    <source>
        <dbReference type="Google" id="ProtNLM"/>
    </source>
</evidence>
<feature type="region of interest" description="Disordered" evidence="1">
    <location>
        <begin position="245"/>
        <end position="269"/>
    </location>
</feature>
<evidence type="ECO:0000256" key="1">
    <source>
        <dbReference type="SAM" id="MobiDB-lite"/>
    </source>
</evidence>
<keyword evidence="4" id="KW-1185">Reference proteome</keyword>
<feature type="transmembrane region" description="Helical" evidence="2">
    <location>
        <begin position="561"/>
        <end position="583"/>
    </location>
</feature>
<keyword evidence="2" id="KW-0472">Membrane</keyword>
<name>A0A8B6DB33_MYTGA</name>
<evidence type="ECO:0000313" key="4">
    <source>
        <dbReference type="Proteomes" id="UP000596742"/>
    </source>
</evidence>
<feature type="compositionally biased region" description="Basic and acidic residues" evidence="1">
    <location>
        <begin position="7"/>
        <end position="25"/>
    </location>
</feature>
<dbReference type="AlphaFoldDB" id="A0A8B6DB33"/>
<accession>A0A8B6DB33</accession>
<feature type="transmembrane region" description="Helical" evidence="2">
    <location>
        <begin position="49"/>
        <end position="71"/>
    </location>
</feature>
<dbReference type="PANTHER" id="PTHR11360">
    <property type="entry name" value="MONOCARBOXYLATE TRANSPORTER"/>
    <property type="match status" value="1"/>
</dbReference>
<feature type="transmembrane region" description="Helical" evidence="2">
    <location>
        <begin position="530"/>
        <end position="549"/>
    </location>
</feature>
<feature type="compositionally biased region" description="Polar residues" evidence="1">
    <location>
        <begin position="249"/>
        <end position="259"/>
    </location>
</feature>
<gene>
    <name evidence="3" type="ORF">MGAL_10B066600</name>
</gene>
<organism evidence="3 4">
    <name type="scientific">Mytilus galloprovincialis</name>
    <name type="common">Mediterranean mussel</name>
    <dbReference type="NCBI Taxonomy" id="29158"/>
    <lineage>
        <taxon>Eukaryota</taxon>
        <taxon>Metazoa</taxon>
        <taxon>Spiralia</taxon>
        <taxon>Lophotrochozoa</taxon>
        <taxon>Mollusca</taxon>
        <taxon>Bivalvia</taxon>
        <taxon>Autobranchia</taxon>
        <taxon>Pteriomorphia</taxon>
        <taxon>Mytilida</taxon>
        <taxon>Mytiloidea</taxon>
        <taxon>Mytilidae</taxon>
        <taxon>Mytilinae</taxon>
        <taxon>Mytilus</taxon>
    </lineage>
</organism>
<feature type="region of interest" description="Disordered" evidence="1">
    <location>
        <begin position="1"/>
        <end position="41"/>
    </location>
</feature>
<dbReference type="InterPro" id="IPR036259">
    <property type="entry name" value="MFS_trans_sf"/>
</dbReference>
<evidence type="ECO:0000313" key="3">
    <source>
        <dbReference type="EMBL" id="VDI16707.1"/>
    </source>
</evidence>
<feature type="transmembrane region" description="Helical" evidence="2">
    <location>
        <begin position="471"/>
        <end position="490"/>
    </location>
</feature>
<dbReference type="InterPro" id="IPR050327">
    <property type="entry name" value="Proton-linked_MCT"/>
</dbReference>
<dbReference type="Pfam" id="PF07690">
    <property type="entry name" value="MFS_1"/>
    <property type="match status" value="2"/>
</dbReference>